<dbReference type="PANTHER" id="PTHR11785:SF512">
    <property type="entry name" value="SOBREMESA, ISOFORM B"/>
    <property type="match status" value="1"/>
</dbReference>
<evidence type="ECO:0000256" key="5">
    <source>
        <dbReference type="SAM" id="Phobius"/>
    </source>
</evidence>
<protein>
    <submittedName>
        <fullName evidence="6">Amino acid permease</fullName>
    </submittedName>
</protein>
<sequence length="440" mass="47475">MSNDKGLNKNIGFFAALSLVMGSVIGAGVFFKVSSVTEVTGSTSMAIFVWFIGGIMTICAGLTGAELAAAIPETGGLTKYIKYTYGDFWGFLSGWAQAFIYFPANIAALAIVFGTQVVNLLHLNAIYLLPIAVVSALSILFINCLGSKAGGYLQTITLVIKLIPIALIVIFGLFAKNDVQFSLFPITNGTHSGWFTALGSGLLATMFAYDGWIHVGNIAGEMKNPKKHLPGAIALGIGLIMIVYLLINATFLMTLPIDQIVGNLNAASDASSILFGTYGGKIVTIGILISVYGTMNGYIMTGMRIPYAMAEHNQLPFRKFFLSLTPSKAPWTSGLVQVIIAIVMMAIGAFDTITNMLIFVIWAFYCMAFLAVFILRRREPDLPRPYKVPLYPVIPLIALVAGVFVLINTLFTQPILVLVGVVITLLGIPIYLVKMKRVNH</sequence>
<dbReference type="PIRSF" id="PIRSF006060">
    <property type="entry name" value="AA_transporter"/>
    <property type="match status" value="1"/>
</dbReference>
<dbReference type="Gene3D" id="1.20.1740.10">
    <property type="entry name" value="Amino acid/polyamine transporter I"/>
    <property type="match status" value="1"/>
</dbReference>
<feature type="transmembrane region" description="Helical" evidence="5">
    <location>
        <begin position="12"/>
        <end position="33"/>
    </location>
</feature>
<organism evidence="6 7">
    <name type="scientific">Staphylococcus pettenkoferi</name>
    <dbReference type="NCBI Taxonomy" id="170573"/>
    <lineage>
        <taxon>Bacteria</taxon>
        <taxon>Bacillati</taxon>
        <taxon>Bacillota</taxon>
        <taxon>Bacilli</taxon>
        <taxon>Bacillales</taxon>
        <taxon>Staphylococcaceae</taxon>
        <taxon>Staphylococcus</taxon>
    </lineage>
</organism>
<keyword evidence="4 5" id="KW-0472">Membrane</keyword>
<feature type="transmembrane region" description="Helical" evidence="5">
    <location>
        <begin position="413"/>
        <end position="433"/>
    </location>
</feature>
<dbReference type="Pfam" id="PF13520">
    <property type="entry name" value="AA_permease_2"/>
    <property type="match status" value="1"/>
</dbReference>
<keyword evidence="3 5" id="KW-1133">Transmembrane helix</keyword>
<evidence type="ECO:0000256" key="4">
    <source>
        <dbReference type="ARBA" id="ARBA00023136"/>
    </source>
</evidence>
<dbReference type="GO" id="GO:0016020">
    <property type="term" value="C:membrane"/>
    <property type="evidence" value="ECO:0007669"/>
    <property type="project" value="UniProtKB-SubCell"/>
</dbReference>
<dbReference type="EMBL" id="PNGG01000003">
    <property type="protein sequence ID" value="PMC19131.1"/>
    <property type="molecule type" value="Genomic_DNA"/>
</dbReference>
<feature type="transmembrane region" description="Helical" evidence="5">
    <location>
        <begin position="125"/>
        <end position="145"/>
    </location>
</feature>
<evidence type="ECO:0000256" key="3">
    <source>
        <dbReference type="ARBA" id="ARBA00022989"/>
    </source>
</evidence>
<feature type="transmembrane region" description="Helical" evidence="5">
    <location>
        <begin position="88"/>
        <end position="113"/>
    </location>
</feature>
<evidence type="ECO:0000256" key="2">
    <source>
        <dbReference type="ARBA" id="ARBA00022692"/>
    </source>
</evidence>
<evidence type="ECO:0000313" key="7">
    <source>
        <dbReference type="Proteomes" id="UP000235748"/>
    </source>
</evidence>
<dbReference type="KEGG" id="spet:CEP67_08380"/>
<feature type="transmembrane region" description="Helical" evidence="5">
    <location>
        <begin position="356"/>
        <end position="376"/>
    </location>
</feature>
<feature type="transmembrane region" description="Helical" evidence="5">
    <location>
        <begin position="45"/>
        <end position="67"/>
    </location>
</feature>
<feature type="transmembrane region" description="Helical" evidence="5">
    <location>
        <begin position="152"/>
        <end position="174"/>
    </location>
</feature>
<dbReference type="Proteomes" id="UP000235748">
    <property type="component" value="Unassembled WGS sequence"/>
</dbReference>
<evidence type="ECO:0000313" key="6">
    <source>
        <dbReference type="EMBL" id="PMC19131.1"/>
    </source>
</evidence>
<keyword evidence="2 5" id="KW-0812">Transmembrane</keyword>
<dbReference type="GeneID" id="42043845"/>
<feature type="transmembrane region" description="Helical" evidence="5">
    <location>
        <begin position="232"/>
        <end position="253"/>
    </location>
</feature>
<reference evidence="6 7" key="1">
    <citation type="submission" date="2017-09" db="EMBL/GenBank/DDBJ databases">
        <title>Bacterial strain isolated from the female urinary microbiota.</title>
        <authorList>
            <person name="Thomas-White K."/>
            <person name="Kumar N."/>
            <person name="Forster S."/>
            <person name="Putonti C."/>
            <person name="Lawley T."/>
            <person name="Wolfe A.J."/>
        </authorList>
    </citation>
    <scope>NUCLEOTIDE SEQUENCE [LARGE SCALE GENOMIC DNA]</scope>
    <source>
        <strain evidence="6 7">UMB0834</strain>
    </source>
</reference>
<evidence type="ECO:0000256" key="1">
    <source>
        <dbReference type="ARBA" id="ARBA00004141"/>
    </source>
</evidence>
<proteinExistence type="predicted"/>
<accession>A0A1Z3U215</accession>
<gene>
    <name evidence="6" type="ORF">CJ235_07650</name>
</gene>
<feature type="transmembrane region" description="Helical" evidence="5">
    <location>
        <begin position="329"/>
        <end position="350"/>
    </location>
</feature>
<dbReference type="InterPro" id="IPR050598">
    <property type="entry name" value="AminoAcid_Transporter"/>
</dbReference>
<dbReference type="InterPro" id="IPR002293">
    <property type="entry name" value="AA/rel_permease1"/>
</dbReference>
<dbReference type="RefSeq" id="WP_002471674.1">
    <property type="nucleotide sequence ID" value="NZ_CP022096.2"/>
</dbReference>
<dbReference type="AlphaFoldDB" id="A0A1Z3U215"/>
<comment type="caution">
    <text evidence="6">The sequence shown here is derived from an EMBL/GenBank/DDBJ whole genome shotgun (WGS) entry which is preliminary data.</text>
</comment>
<feature type="transmembrane region" description="Helical" evidence="5">
    <location>
        <begin position="273"/>
        <end position="295"/>
    </location>
</feature>
<feature type="transmembrane region" description="Helical" evidence="5">
    <location>
        <begin position="194"/>
        <end position="212"/>
    </location>
</feature>
<name>A0A1Z3U215_9STAP</name>
<dbReference type="STRING" id="170573.GCA_001076995_00679"/>
<comment type="subcellular location">
    <subcellularLocation>
        <location evidence="1">Membrane</location>
        <topology evidence="1">Multi-pass membrane protein</topology>
    </subcellularLocation>
</comment>
<dbReference type="GO" id="GO:0015179">
    <property type="term" value="F:L-amino acid transmembrane transporter activity"/>
    <property type="evidence" value="ECO:0007669"/>
    <property type="project" value="TreeGrafter"/>
</dbReference>
<dbReference type="PANTHER" id="PTHR11785">
    <property type="entry name" value="AMINO ACID TRANSPORTER"/>
    <property type="match status" value="1"/>
</dbReference>
<feature type="transmembrane region" description="Helical" evidence="5">
    <location>
        <begin position="388"/>
        <end position="407"/>
    </location>
</feature>
<dbReference type="FunFam" id="1.20.1740.10:FF:000051">
    <property type="entry name" value="Amino acid permease"/>
    <property type="match status" value="1"/>
</dbReference>